<comment type="caution">
    <text evidence="1">The sequence shown here is derived from an EMBL/GenBank/DDBJ whole genome shotgun (WGS) entry which is preliminary data.</text>
</comment>
<gene>
    <name evidence="1" type="ORF">ALECFALPRED_007481</name>
</gene>
<dbReference type="AlphaFoldDB" id="A0A8H3J0C4"/>
<proteinExistence type="predicted"/>
<evidence type="ECO:0000313" key="2">
    <source>
        <dbReference type="Proteomes" id="UP000664203"/>
    </source>
</evidence>
<keyword evidence="2" id="KW-1185">Reference proteome</keyword>
<dbReference type="OrthoDB" id="329835at2759"/>
<reference evidence="1" key="1">
    <citation type="submission" date="2021-03" db="EMBL/GenBank/DDBJ databases">
        <authorList>
            <person name="Tagirdzhanova G."/>
        </authorList>
    </citation>
    <scope>NUCLEOTIDE SEQUENCE</scope>
</reference>
<organism evidence="1 2">
    <name type="scientific">Alectoria fallacina</name>
    <dbReference type="NCBI Taxonomy" id="1903189"/>
    <lineage>
        <taxon>Eukaryota</taxon>
        <taxon>Fungi</taxon>
        <taxon>Dikarya</taxon>
        <taxon>Ascomycota</taxon>
        <taxon>Pezizomycotina</taxon>
        <taxon>Lecanoromycetes</taxon>
        <taxon>OSLEUM clade</taxon>
        <taxon>Lecanoromycetidae</taxon>
        <taxon>Lecanorales</taxon>
        <taxon>Lecanorineae</taxon>
        <taxon>Parmeliaceae</taxon>
        <taxon>Alectoria</taxon>
    </lineage>
</organism>
<accession>A0A8H3J0C4</accession>
<sequence length="154" mass="17446">MVNMRRALVPIVADEMSLWIPGEEDAKSEIIHGQATGELRGLRGAYTQTQVYGTSGENLMDIKQLRCASYDGTSPIDDKYAAARNPYLNLVWKPDFDSLSNEQAKAGFPPTTEFKYLAPTFEKPDRLAAYILIKSYVNHSDLYNRSHSEHLQRF</sequence>
<dbReference type="Proteomes" id="UP000664203">
    <property type="component" value="Unassembled WGS sequence"/>
</dbReference>
<protein>
    <submittedName>
        <fullName evidence="1">Uncharacterized protein</fullName>
    </submittedName>
</protein>
<evidence type="ECO:0000313" key="1">
    <source>
        <dbReference type="EMBL" id="CAF9938019.1"/>
    </source>
</evidence>
<name>A0A8H3J0C4_9LECA</name>
<dbReference type="EMBL" id="CAJPDR010000496">
    <property type="protein sequence ID" value="CAF9938019.1"/>
    <property type="molecule type" value="Genomic_DNA"/>
</dbReference>